<evidence type="ECO:0000313" key="7">
    <source>
        <dbReference type="EMBL" id="NDV34686.1"/>
    </source>
</evidence>
<dbReference type="InterPro" id="IPR004574">
    <property type="entry name" value="Alkb"/>
</dbReference>
<keyword evidence="4 5" id="KW-0408">Iron</keyword>
<proteinExistence type="predicted"/>
<feature type="binding site" evidence="5">
    <location>
        <position position="115"/>
    </location>
    <ligand>
        <name>Fe cation</name>
        <dbReference type="ChEBI" id="CHEBI:24875"/>
        <note>catalytic</note>
    </ligand>
</feature>
<dbReference type="GO" id="GO:0035515">
    <property type="term" value="F:oxidative RNA demethylase activity"/>
    <property type="evidence" value="ECO:0007669"/>
    <property type="project" value="TreeGrafter"/>
</dbReference>
<dbReference type="GO" id="GO:0035513">
    <property type="term" value="P:oxidative RNA demethylation"/>
    <property type="evidence" value="ECO:0007669"/>
    <property type="project" value="TreeGrafter"/>
</dbReference>
<dbReference type="PANTHER" id="PTHR16557">
    <property type="entry name" value="ALKYLATED DNA REPAIR PROTEIN ALKB-RELATED"/>
    <property type="match status" value="1"/>
</dbReference>
<keyword evidence="2" id="KW-0223">Dioxygenase</keyword>
<evidence type="ECO:0000256" key="3">
    <source>
        <dbReference type="ARBA" id="ARBA00023002"/>
    </source>
</evidence>
<dbReference type="SUPFAM" id="SSF51197">
    <property type="entry name" value="Clavaminate synthase-like"/>
    <property type="match status" value="1"/>
</dbReference>
<dbReference type="GO" id="GO:0005737">
    <property type="term" value="C:cytoplasm"/>
    <property type="evidence" value="ECO:0007669"/>
    <property type="project" value="TreeGrafter"/>
</dbReference>
<dbReference type="GO" id="GO:0005634">
    <property type="term" value="C:nucleus"/>
    <property type="evidence" value="ECO:0007669"/>
    <property type="project" value="TreeGrafter"/>
</dbReference>
<dbReference type="Gene3D" id="2.60.120.590">
    <property type="entry name" value="Alpha-ketoglutarate-dependent dioxygenase AlkB-like"/>
    <property type="match status" value="1"/>
</dbReference>
<organism evidence="7">
    <name type="scientific">Arcella intermedia</name>
    <dbReference type="NCBI Taxonomy" id="1963864"/>
    <lineage>
        <taxon>Eukaryota</taxon>
        <taxon>Amoebozoa</taxon>
        <taxon>Tubulinea</taxon>
        <taxon>Elardia</taxon>
        <taxon>Arcellinida</taxon>
        <taxon>Sphaerothecina</taxon>
        <taxon>Arcellidae</taxon>
        <taxon>Arcella</taxon>
    </lineage>
</organism>
<evidence type="ECO:0000256" key="2">
    <source>
        <dbReference type="ARBA" id="ARBA00022964"/>
    </source>
</evidence>
<evidence type="ECO:0000256" key="1">
    <source>
        <dbReference type="ARBA" id="ARBA00022723"/>
    </source>
</evidence>
<protein>
    <recommendedName>
        <fullName evidence="6">Fe2OG dioxygenase domain-containing protein</fullName>
    </recommendedName>
</protein>
<evidence type="ECO:0000256" key="5">
    <source>
        <dbReference type="PIRSR" id="PIRSR604574-2"/>
    </source>
</evidence>
<dbReference type="AlphaFoldDB" id="A0A6B2LCC8"/>
<dbReference type="GO" id="GO:0008198">
    <property type="term" value="F:ferrous iron binding"/>
    <property type="evidence" value="ECO:0007669"/>
    <property type="project" value="TreeGrafter"/>
</dbReference>
<feature type="domain" description="Fe2OG dioxygenase" evidence="6">
    <location>
        <begin position="96"/>
        <end position="215"/>
    </location>
</feature>
<sequence>MYFIPNPFTMEQQKYWIKKCIQEYTLGNPTNISNLNKTPLWKEWKIDLMSDLRWAALGYHFQWTPRIYTEEHRGVFPAELAEIASDLAGLVNQKIISEAAIVNFYPDLKCQMGAHVDDAEEEMSRPIVSMSFGNSVVFMMGGRTRDVVPTPIFIRSGDVVIMSGESRFCFHSVPRMIANTVPQQLMEPEETDSSWKECQEYMKNARININCRQVKKLTC</sequence>
<dbReference type="PANTHER" id="PTHR16557:SF2">
    <property type="entry name" value="NUCLEIC ACID DIOXYGENASE ALKBH1"/>
    <property type="match status" value="1"/>
</dbReference>
<dbReference type="PROSITE" id="PS51471">
    <property type="entry name" value="FE2OG_OXY"/>
    <property type="match status" value="1"/>
</dbReference>
<feature type="binding site" evidence="5">
    <location>
        <position position="117"/>
    </location>
    <ligand>
        <name>Fe cation</name>
        <dbReference type="ChEBI" id="CHEBI:24875"/>
        <note>catalytic</note>
    </ligand>
</feature>
<dbReference type="InterPro" id="IPR027450">
    <property type="entry name" value="AlkB-like"/>
</dbReference>
<feature type="binding site" evidence="5">
    <location>
        <position position="171"/>
    </location>
    <ligand>
        <name>Fe cation</name>
        <dbReference type="ChEBI" id="CHEBI:24875"/>
        <note>catalytic</note>
    </ligand>
</feature>
<dbReference type="GO" id="GO:0035516">
    <property type="term" value="F:broad specificity oxidative DNA demethylase activity"/>
    <property type="evidence" value="ECO:0007669"/>
    <property type="project" value="TreeGrafter"/>
</dbReference>
<dbReference type="EMBL" id="GIBP01005717">
    <property type="protein sequence ID" value="NDV34686.1"/>
    <property type="molecule type" value="Transcribed_RNA"/>
</dbReference>
<dbReference type="InterPro" id="IPR037151">
    <property type="entry name" value="AlkB-like_sf"/>
</dbReference>
<accession>A0A6B2LCC8</accession>
<dbReference type="Pfam" id="PF13532">
    <property type="entry name" value="2OG-FeII_Oxy_2"/>
    <property type="match status" value="1"/>
</dbReference>
<name>A0A6B2LCC8_9EUKA</name>
<comment type="cofactor">
    <cofactor evidence="5">
        <name>Fe(2+)</name>
        <dbReference type="ChEBI" id="CHEBI:29033"/>
    </cofactor>
    <text evidence="5">Binds 1 Fe(2+) ion per subunit.</text>
</comment>
<keyword evidence="1 5" id="KW-0479">Metal-binding</keyword>
<dbReference type="InterPro" id="IPR005123">
    <property type="entry name" value="Oxoglu/Fe-dep_dioxygenase_dom"/>
</dbReference>
<evidence type="ECO:0000256" key="4">
    <source>
        <dbReference type="ARBA" id="ARBA00023004"/>
    </source>
</evidence>
<evidence type="ECO:0000259" key="6">
    <source>
        <dbReference type="PROSITE" id="PS51471"/>
    </source>
</evidence>
<reference evidence="7" key="1">
    <citation type="journal article" date="2020" name="J. Eukaryot. Microbiol.">
        <title>De novo Sequencing, Assembly and Annotation of the Transcriptome for the Free-Living Testate Amoeba Arcella intermedia.</title>
        <authorList>
            <person name="Ribeiro G.M."/>
            <person name="Porfirio-Sousa A.L."/>
            <person name="Maurer-Alcala X.X."/>
            <person name="Katz L.A."/>
            <person name="Lahr D.J.G."/>
        </authorList>
    </citation>
    <scope>NUCLEOTIDE SEQUENCE</scope>
</reference>
<keyword evidence="3" id="KW-0560">Oxidoreductase</keyword>